<sequence>MNEIKSADRHDKMIFRCPSHKSRKMSIRAGSILSRSPLSLSDFIFLLYFWSVSTPSRVAIEMLKHSSVTILEWYTSFEGVCTMYLKENSIQSGETRHSACDSQGQELKQKRNTLVFDGRNTKMKFCGENFEVEHVKKPLKIC</sequence>
<evidence type="ECO:0000313" key="2">
    <source>
        <dbReference type="Proteomes" id="UP000076420"/>
    </source>
</evidence>
<dbReference type="KEGG" id="bgt:106065431"/>
<proteinExistence type="predicted"/>
<accession>A0A2C9KKY7</accession>
<name>A0A2C9KKY7_BIOGL</name>
<reference evidence="1" key="1">
    <citation type="submission" date="2020-05" db="UniProtKB">
        <authorList>
            <consortium name="EnsemblMetazoa"/>
        </authorList>
    </citation>
    <scope>IDENTIFICATION</scope>
    <source>
        <strain evidence="1">BB02</strain>
    </source>
</reference>
<dbReference type="EnsemblMetazoa" id="BGLB020852-RA">
    <property type="protein sequence ID" value="BGLB020852-PA"/>
    <property type="gene ID" value="BGLB020852"/>
</dbReference>
<protein>
    <submittedName>
        <fullName evidence="1">Uncharacterized protein</fullName>
    </submittedName>
</protein>
<dbReference type="AlphaFoldDB" id="A0A2C9KKY7"/>
<dbReference type="VEuPathDB" id="VectorBase:BGLAX_052378"/>
<dbReference type="Proteomes" id="UP000076420">
    <property type="component" value="Unassembled WGS sequence"/>
</dbReference>
<dbReference type="VEuPathDB" id="VectorBase:BGLB020852"/>
<organism evidence="1 2">
    <name type="scientific">Biomphalaria glabrata</name>
    <name type="common">Bloodfluke planorb</name>
    <name type="synonym">Freshwater snail</name>
    <dbReference type="NCBI Taxonomy" id="6526"/>
    <lineage>
        <taxon>Eukaryota</taxon>
        <taxon>Metazoa</taxon>
        <taxon>Spiralia</taxon>
        <taxon>Lophotrochozoa</taxon>
        <taxon>Mollusca</taxon>
        <taxon>Gastropoda</taxon>
        <taxon>Heterobranchia</taxon>
        <taxon>Euthyneura</taxon>
        <taxon>Panpulmonata</taxon>
        <taxon>Hygrophila</taxon>
        <taxon>Lymnaeoidea</taxon>
        <taxon>Planorbidae</taxon>
        <taxon>Biomphalaria</taxon>
    </lineage>
</organism>
<gene>
    <name evidence="1" type="primary">106065431</name>
</gene>
<evidence type="ECO:0000313" key="1">
    <source>
        <dbReference type="EnsemblMetazoa" id="BGLB020852-PA"/>
    </source>
</evidence>